<dbReference type="RefSeq" id="WP_072874494.1">
    <property type="nucleotide sequence ID" value="NZ_FRAF01000017.1"/>
</dbReference>
<accession>A0A1M6TL54</accession>
<reference evidence="2" key="1">
    <citation type="submission" date="2016-11" db="EMBL/GenBank/DDBJ databases">
        <authorList>
            <person name="Varghese N."/>
            <person name="Submissions S."/>
        </authorList>
    </citation>
    <scope>NUCLEOTIDE SEQUENCE [LARGE SCALE GENOMIC DNA]</scope>
    <source>
        <strain evidence="2">USBA-503</strain>
    </source>
</reference>
<dbReference type="AlphaFoldDB" id="A0A1M6TL54"/>
<dbReference type="STRING" id="1830138.SAMN05443507_1177"/>
<dbReference type="EMBL" id="FRAF01000017">
    <property type="protein sequence ID" value="SHK57725.1"/>
    <property type="molecule type" value="Genomic_DNA"/>
</dbReference>
<keyword evidence="2" id="KW-1185">Reference proteome</keyword>
<proteinExistence type="predicted"/>
<name>A0A1M6TL54_9BACL</name>
<protein>
    <submittedName>
        <fullName evidence="1">Uncharacterized protein</fullName>
    </submittedName>
</protein>
<gene>
    <name evidence="1" type="ORF">SAMN05443507_1177</name>
</gene>
<sequence length="68" mass="7628">MVTPSDDLSVAHWLVNRLFPFESYLAGSVVPRGYEAYARILHPAQSISGYVSWAEIATWAGRTYHLAM</sequence>
<dbReference type="OrthoDB" id="2426596at2"/>
<dbReference type="Proteomes" id="UP000184016">
    <property type="component" value="Unassembled WGS sequence"/>
</dbReference>
<evidence type="ECO:0000313" key="1">
    <source>
        <dbReference type="EMBL" id="SHK57725.1"/>
    </source>
</evidence>
<organism evidence="1 2">
    <name type="scientific">Alicyclobacillus tolerans</name>
    <dbReference type="NCBI Taxonomy" id="90970"/>
    <lineage>
        <taxon>Bacteria</taxon>
        <taxon>Bacillati</taxon>
        <taxon>Bacillota</taxon>
        <taxon>Bacilli</taxon>
        <taxon>Bacillales</taxon>
        <taxon>Alicyclobacillaceae</taxon>
        <taxon>Alicyclobacillus</taxon>
    </lineage>
</organism>
<evidence type="ECO:0000313" key="2">
    <source>
        <dbReference type="Proteomes" id="UP000184016"/>
    </source>
</evidence>